<dbReference type="CDD" id="cd14371">
    <property type="entry name" value="CUE_CID7_like"/>
    <property type="match status" value="1"/>
</dbReference>
<keyword evidence="3" id="KW-1185">Reference proteome</keyword>
<accession>A0AAW0L607</accession>
<name>A0AAW0L607_QUESU</name>
<evidence type="ECO:0000259" key="1">
    <source>
        <dbReference type="PROSITE" id="PS51140"/>
    </source>
</evidence>
<dbReference type="InterPro" id="IPR003892">
    <property type="entry name" value="CUE"/>
</dbReference>
<dbReference type="InterPro" id="IPR041806">
    <property type="entry name" value="CID5/6/7_CUE"/>
</dbReference>
<dbReference type="InterPro" id="IPR038981">
    <property type="entry name" value="CID5/CID6"/>
</dbReference>
<dbReference type="AlphaFoldDB" id="A0AAW0L607"/>
<evidence type="ECO:0000313" key="3">
    <source>
        <dbReference type="Proteomes" id="UP000237347"/>
    </source>
</evidence>
<gene>
    <name evidence="2" type="primary">CID5_1</name>
    <name evidence="2" type="ORF">CFP56_007520</name>
</gene>
<dbReference type="PROSITE" id="PS51140">
    <property type="entry name" value="CUE"/>
    <property type="match status" value="1"/>
</dbReference>
<feature type="domain" description="CUE" evidence="1">
    <location>
        <begin position="230"/>
        <end position="273"/>
    </location>
</feature>
<dbReference type="PANTHER" id="PTHR37252">
    <property type="entry name" value="POLYADENYLATE-BINDING PROTEIN-INTERACTING PROTEIN 6"/>
    <property type="match status" value="1"/>
</dbReference>
<evidence type="ECO:0000313" key="2">
    <source>
        <dbReference type="EMBL" id="KAK7846690.1"/>
    </source>
</evidence>
<protein>
    <submittedName>
        <fullName evidence="2">Polyadenylate-binding protein-interacting protein 5</fullName>
    </submittedName>
</protein>
<dbReference type="Proteomes" id="UP000237347">
    <property type="component" value="Unassembled WGS sequence"/>
</dbReference>
<dbReference type="EMBL" id="PKMF04000151">
    <property type="protein sequence ID" value="KAK7846690.1"/>
    <property type="molecule type" value="Genomic_DNA"/>
</dbReference>
<dbReference type="Gene3D" id="1.10.8.10">
    <property type="entry name" value="DNA helicase RuvA subunit, C-terminal domain"/>
    <property type="match status" value="1"/>
</dbReference>
<comment type="caution">
    <text evidence="2">The sequence shown here is derived from an EMBL/GenBank/DDBJ whole genome shotgun (WGS) entry which is preliminary data.</text>
</comment>
<sequence>MKELEKNLRLEFCRRHRLLLEPLPSLPGFNLSRTKKKLLPLIQHLAVTFWLDAQVPTIHFSSISFNQRKLPKIILLQKISLESRYFSLESRNFLLEILSTSIGLRFSGFGGGKPKPTRRSQFLVVKARHRVVESADIKSNPVSFFGWVGSSDGFGQPYSLPFFFSKSKEYLPESYAASYIPLSKRNANGRTFETAKTLGAAMSLPSHHAYGYGSSPQNVNQAADKQMLDEFDIDLEYLQMSFPGISDQSLTDVYAANRGDLEATVDMLNQLECYTVESSESLPDTLDIGDVSEFGSSADCASLKLKTVEGKASAASSSS</sequence>
<organism evidence="2 3">
    <name type="scientific">Quercus suber</name>
    <name type="common">Cork oak</name>
    <dbReference type="NCBI Taxonomy" id="58331"/>
    <lineage>
        <taxon>Eukaryota</taxon>
        <taxon>Viridiplantae</taxon>
        <taxon>Streptophyta</taxon>
        <taxon>Embryophyta</taxon>
        <taxon>Tracheophyta</taxon>
        <taxon>Spermatophyta</taxon>
        <taxon>Magnoliopsida</taxon>
        <taxon>eudicotyledons</taxon>
        <taxon>Gunneridae</taxon>
        <taxon>Pentapetalae</taxon>
        <taxon>rosids</taxon>
        <taxon>fabids</taxon>
        <taxon>Fagales</taxon>
        <taxon>Fagaceae</taxon>
        <taxon>Quercus</taxon>
    </lineage>
</organism>
<proteinExistence type="predicted"/>
<reference evidence="2 3" key="1">
    <citation type="journal article" date="2018" name="Sci. Data">
        <title>The draft genome sequence of cork oak.</title>
        <authorList>
            <person name="Ramos A.M."/>
            <person name="Usie A."/>
            <person name="Barbosa P."/>
            <person name="Barros P.M."/>
            <person name="Capote T."/>
            <person name="Chaves I."/>
            <person name="Simoes F."/>
            <person name="Abreu I."/>
            <person name="Carrasquinho I."/>
            <person name="Faro C."/>
            <person name="Guimaraes J.B."/>
            <person name="Mendonca D."/>
            <person name="Nobrega F."/>
            <person name="Rodrigues L."/>
            <person name="Saibo N.J.M."/>
            <person name="Varela M.C."/>
            <person name="Egas C."/>
            <person name="Matos J."/>
            <person name="Miguel C.M."/>
            <person name="Oliveira M.M."/>
            <person name="Ricardo C.P."/>
            <person name="Goncalves S."/>
        </authorList>
    </citation>
    <scope>NUCLEOTIDE SEQUENCE [LARGE SCALE GENOMIC DNA]</scope>
    <source>
        <strain evidence="3">cv. HL8</strain>
    </source>
</reference>
<dbReference type="GO" id="GO:0043130">
    <property type="term" value="F:ubiquitin binding"/>
    <property type="evidence" value="ECO:0007669"/>
    <property type="project" value="InterPro"/>
</dbReference>
<dbReference type="PANTHER" id="PTHR37252:SF3">
    <property type="entry name" value="POLYADENYLATE-BINDING PROTEIN-INTERACTING PROTEIN 6"/>
    <property type="match status" value="1"/>
</dbReference>